<evidence type="ECO:0000313" key="4">
    <source>
        <dbReference type="Proteomes" id="UP000645676"/>
    </source>
</evidence>
<dbReference type="GeneID" id="1452345"/>
<keyword evidence="3" id="KW-0436">Ligase</keyword>
<dbReference type="EC" id="6.6.1.2" evidence="3"/>
<feature type="domain" description="CobN/magnesium chelatase" evidence="2">
    <location>
        <begin position="97"/>
        <end position="1177"/>
    </location>
</feature>
<accession>A0A832SWA9</accession>
<protein>
    <submittedName>
        <fullName evidence="3">Cobaltochelatase subunit CobN</fullName>
        <ecNumber evidence="3">6.6.1.2</ecNumber>
    </submittedName>
</protein>
<proteinExistence type="predicted"/>
<name>A0A832SWA9_9EURY</name>
<evidence type="ECO:0000259" key="2">
    <source>
        <dbReference type="Pfam" id="PF02514"/>
    </source>
</evidence>
<feature type="coiled-coil region" evidence="1">
    <location>
        <begin position="749"/>
        <end position="776"/>
    </location>
</feature>
<dbReference type="Proteomes" id="UP000645676">
    <property type="component" value="Unassembled WGS sequence"/>
</dbReference>
<dbReference type="PANTHER" id="PTHR44119">
    <property type="entry name" value="MAGNESIUM-CHELATASE SUBUNIT CHLH, CHLOROPLASTIC"/>
    <property type="match status" value="1"/>
</dbReference>
<dbReference type="EMBL" id="DUJR01000028">
    <property type="protein sequence ID" value="HII60039.1"/>
    <property type="molecule type" value="Genomic_DNA"/>
</dbReference>
<keyword evidence="1" id="KW-0175">Coiled coil</keyword>
<evidence type="ECO:0000313" key="3">
    <source>
        <dbReference type="EMBL" id="HII60039.1"/>
    </source>
</evidence>
<dbReference type="InterPro" id="IPR003672">
    <property type="entry name" value="CobN/Mg_chltase"/>
</dbReference>
<dbReference type="NCBIfam" id="NF004643">
    <property type="entry name" value="PRK05989.2-1"/>
    <property type="match status" value="1"/>
</dbReference>
<dbReference type="PANTHER" id="PTHR44119:SF7">
    <property type="entry name" value="MAGNESIUM CHELATASE SUBUNIT"/>
    <property type="match status" value="1"/>
</dbReference>
<sequence>MKITFYMWASYCSILKKALDELKKEGVDVEYKIYSNRNPIDDEFLEDAKDYDLVFIYRTSSDDIDLEKIKKFNENVIVVAQDPNFWNSEKSAKCYLFITYGGLDNFKNMVLYLMGKDKDVVKHPFQGIYYRGKIYEELEEFLKDVEFNKKYTVGILFSRHYLVNDDMDVIEKLLNRLDKEFNVIPVFSYGAKCEDLNALGSGESVLKYFLKDDKPIIDALINLLSFPLGTVKDKANLNKISGVEILKKLDVPVFHPIMSYYKSYEDWKKDEQGLSADIGWTIALPEFEGVIEPIIIGTTENENGLEKKFGIEERIDKVVRRIKRWIELKYKPKKDRKVIFILHNNACASVEATVGSAAHLDSFQSVINIMKKLKEEGYYVENIPENGEELAQLIMQKKAISEFRWTTVNEIIAKGGYLYLMDEEEYYEYFNTLPENVKNKILETWGDLNGKDIPAGMIYKVNGKNKIVITGLKFGNVYVCVQPKRGCAGARCDGRVCKILHDPYCPPTHQYIASYKYFNDIADIIIHVGTHGTLEFLPGKNVGLSNECYPDICIGDIPHLYIYNSDNPPEGTIAKRRSYATIIDHMQTVMVDAFYEELETLDSYIEEYLKEMDASRRHQLEHLIVEEVKKTNLLKIKEKIEKIEKEGKIHENFKEIFDELRDILEMIKNSKCNDGMHIFGELPSGEKRVEFIKSILEAIFIQNNTMNSKRRGIAERSEAMHPGYPNRGLPPMEFEYKDKNLKKKVSDVLNGKSIEDKKLEEKIKDINERIEKSDEIGSLLRGIDAKYIEPGPSGLITRGNYDILPTGRNFYSLDPYRIPTKSAYRVGVLLAEKLINRYLEEEGRYPENIALYWMASDIMWADGEGMGMILYLLGVKPVYRGGRVVGLEVIPLEELGRPRIDVTIRVSGITRDMFPNCIELVDEAIMKVANLDEPLEMNFVKKHVVENLNKGLSFRESTFRIFCSPPGTYGNGVKYAVYASAWENDEDLKDAFIYWNSYAYGKDVYGKKAINAFENILKTVDLTFNKVVTDEYDLFGCCCYFGTHGGLTNAARVLKGEEVKAYYGDTRNPNNVEVRTLKEEIERVSLTKLLNPKWIEGMKRHGYKGAGDIAKRIGRVYGWSATTKEVENWIFDEIFNTFVKNEENRKFFKEHNIYALEEIARRLLEAYQRGLWKTTEGNIEELKRAYLEIEGDIEETYSSIADIGEFQGGSVDIDMIWKEKLMSNGR</sequence>
<dbReference type="RefSeq" id="WP_010870959.1">
    <property type="nucleotide sequence ID" value="NC_000909.1"/>
</dbReference>
<dbReference type="GO" id="GO:0051116">
    <property type="term" value="F:cobaltochelatase activity"/>
    <property type="evidence" value="ECO:0007669"/>
    <property type="project" value="UniProtKB-EC"/>
</dbReference>
<dbReference type="Pfam" id="PF02514">
    <property type="entry name" value="CobN-Mg_chel"/>
    <property type="match status" value="1"/>
</dbReference>
<dbReference type="CDD" id="cd10150">
    <property type="entry name" value="CobN_like"/>
    <property type="match status" value="1"/>
</dbReference>
<organism evidence="3 4">
    <name type="scientific">Methanocaldococcus jannaschii</name>
    <dbReference type="NCBI Taxonomy" id="2190"/>
    <lineage>
        <taxon>Archaea</taxon>
        <taxon>Methanobacteriati</taxon>
        <taxon>Methanobacteriota</taxon>
        <taxon>Methanomada group</taxon>
        <taxon>Methanococci</taxon>
        <taxon>Methanococcales</taxon>
        <taxon>Methanocaldococcaceae</taxon>
        <taxon>Methanocaldococcus</taxon>
    </lineage>
</organism>
<dbReference type="AlphaFoldDB" id="A0A832SWA9"/>
<dbReference type="SMR" id="A0A832SWA9"/>
<reference evidence="3" key="1">
    <citation type="journal article" date="2020" name="bioRxiv">
        <title>A rank-normalized archaeal taxonomy based on genome phylogeny resolves widespread incomplete and uneven classifications.</title>
        <authorList>
            <person name="Rinke C."/>
            <person name="Chuvochina M."/>
            <person name="Mussig A.J."/>
            <person name="Chaumeil P.-A."/>
            <person name="Waite D.W."/>
            <person name="Whitman W.B."/>
            <person name="Parks D.H."/>
            <person name="Hugenholtz P."/>
        </authorList>
    </citation>
    <scope>NUCLEOTIDE SEQUENCE</scope>
    <source>
        <strain evidence="3">UBA8849</strain>
    </source>
</reference>
<evidence type="ECO:0000256" key="1">
    <source>
        <dbReference type="SAM" id="Coils"/>
    </source>
</evidence>
<dbReference type="OMA" id="WPETIAC"/>
<gene>
    <name evidence="3" type="primary">cobN</name>
    <name evidence="3" type="ORF">HA335_05675</name>
</gene>
<comment type="caution">
    <text evidence="3">The sequence shown here is derived from an EMBL/GenBank/DDBJ whole genome shotgun (WGS) entry which is preliminary data.</text>
</comment>